<gene>
    <name evidence="3" type="ORF">AB0L16_10025</name>
</gene>
<evidence type="ECO:0000259" key="2">
    <source>
        <dbReference type="Pfam" id="PF00239"/>
    </source>
</evidence>
<dbReference type="RefSeq" id="WP_206608391.1">
    <property type="nucleotide sequence ID" value="NZ_JBFAUK010000005.1"/>
</dbReference>
<keyword evidence="4" id="KW-1185">Reference proteome</keyword>
<reference evidence="3 4" key="1">
    <citation type="submission" date="2024-06" db="EMBL/GenBank/DDBJ databases">
        <title>The Natural Products Discovery Center: Release of the First 8490 Sequenced Strains for Exploring Actinobacteria Biosynthetic Diversity.</title>
        <authorList>
            <person name="Kalkreuter E."/>
            <person name="Kautsar S.A."/>
            <person name="Yang D."/>
            <person name="Bader C.D."/>
            <person name="Teijaro C.N."/>
            <person name="Fluegel L."/>
            <person name="Davis C.M."/>
            <person name="Simpson J.R."/>
            <person name="Lauterbach L."/>
            <person name="Steele A.D."/>
            <person name="Gui C."/>
            <person name="Meng S."/>
            <person name="Li G."/>
            <person name="Viehrig K."/>
            <person name="Ye F."/>
            <person name="Su P."/>
            <person name="Kiefer A.F."/>
            <person name="Nichols A."/>
            <person name="Cepeda A.J."/>
            <person name="Yan W."/>
            <person name="Fan B."/>
            <person name="Jiang Y."/>
            <person name="Adhikari A."/>
            <person name="Zheng C.-J."/>
            <person name="Schuster L."/>
            <person name="Cowan T.M."/>
            <person name="Smanski M.J."/>
            <person name="Chevrette M.G."/>
            <person name="De Carvalho L.P.S."/>
            <person name="Shen B."/>
        </authorList>
    </citation>
    <scope>NUCLEOTIDE SEQUENCE [LARGE SCALE GENOMIC DNA]</scope>
    <source>
        <strain evidence="3 4">NPDC052347</strain>
    </source>
</reference>
<protein>
    <submittedName>
        <fullName evidence="3">Recombinase family protein</fullName>
    </submittedName>
</protein>
<dbReference type="InterPro" id="IPR036162">
    <property type="entry name" value="Resolvase-like_N_sf"/>
</dbReference>
<evidence type="ECO:0000313" key="3">
    <source>
        <dbReference type="EMBL" id="MEV5506802.1"/>
    </source>
</evidence>
<evidence type="ECO:0000256" key="1">
    <source>
        <dbReference type="SAM" id="MobiDB-lite"/>
    </source>
</evidence>
<dbReference type="EMBL" id="JBFAUK010000005">
    <property type="protein sequence ID" value="MEV5506802.1"/>
    <property type="molecule type" value="Genomic_DNA"/>
</dbReference>
<feature type="compositionally biased region" description="Basic residues" evidence="1">
    <location>
        <begin position="80"/>
        <end position="97"/>
    </location>
</feature>
<sequence length="122" mass="13818">MARTDPPTVRQLLALLTIGCRTLDRLGRNLREVLNLVHDLNKKRIGVRSLADPLSVNTADEGMGRIAFLLPALFAEMGTHLHRRTRRPRRRRGRGPPHRPVSQACPARAGHRRSPLPPVRHR</sequence>
<comment type="caution">
    <text evidence="3">The sequence shown here is derived from an EMBL/GenBank/DDBJ whole genome shotgun (WGS) entry which is preliminary data.</text>
</comment>
<proteinExistence type="predicted"/>
<feature type="region of interest" description="Disordered" evidence="1">
    <location>
        <begin position="79"/>
        <end position="122"/>
    </location>
</feature>
<dbReference type="SUPFAM" id="SSF53041">
    <property type="entry name" value="Resolvase-like"/>
    <property type="match status" value="1"/>
</dbReference>
<organism evidence="3 4">
    <name type="scientific">Streptomyces orinoci</name>
    <name type="common">Streptoverticillium orinoci</name>
    <dbReference type="NCBI Taxonomy" id="67339"/>
    <lineage>
        <taxon>Bacteria</taxon>
        <taxon>Bacillati</taxon>
        <taxon>Actinomycetota</taxon>
        <taxon>Actinomycetes</taxon>
        <taxon>Kitasatosporales</taxon>
        <taxon>Streptomycetaceae</taxon>
        <taxon>Streptomyces</taxon>
    </lineage>
</organism>
<dbReference type="Gene3D" id="3.40.50.1390">
    <property type="entry name" value="Resolvase, N-terminal catalytic domain"/>
    <property type="match status" value="1"/>
</dbReference>
<feature type="domain" description="Resolvase/invertase-type recombinase catalytic" evidence="2">
    <location>
        <begin position="17"/>
        <end position="86"/>
    </location>
</feature>
<evidence type="ECO:0000313" key="4">
    <source>
        <dbReference type="Proteomes" id="UP001552594"/>
    </source>
</evidence>
<dbReference type="InterPro" id="IPR006119">
    <property type="entry name" value="Resolv_N"/>
</dbReference>
<dbReference type="Proteomes" id="UP001552594">
    <property type="component" value="Unassembled WGS sequence"/>
</dbReference>
<name>A0ABV3JWH6_STRON</name>
<dbReference type="Pfam" id="PF00239">
    <property type="entry name" value="Resolvase"/>
    <property type="match status" value="1"/>
</dbReference>
<feature type="compositionally biased region" description="Basic residues" evidence="1">
    <location>
        <begin position="109"/>
        <end position="122"/>
    </location>
</feature>
<accession>A0ABV3JWH6</accession>